<dbReference type="EMBL" id="JACJIQ010000033">
    <property type="protein sequence ID" value="MBA9079857.1"/>
    <property type="molecule type" value="Genomic_DNA"/>
</dbReference>
<evidence type="ECO:0000313" key="1">
    <source>
        <dbReference type="EMBL" id="MBA9079857.1"/>
    </source>
</evidence>
<protein>
    <submittedName>
        <fullName evidence="1">Putative RNA polymerase sigma factor</fullName>
    </submittedName>
</protein>
<name>A0A839GYF7_9BACT</name>
<gene>
    <name evidence="1" type="ORF">FHS90_004598</name>
</gene>
<sequence length="81" mass="9094">MVALNRAIAVAECDGLEAGIALLLEMKEEASHYYLYHLALGDLYVRTQQTARAKACYQTALRLTSSPARQQIIQQKQEQLI</sequence>
<dbReference type="RefSeq" id="WP_182514581.1">
    <property type="nucleotide sequence ID" value="NZ_JACJIQ010000033.1"/>
</dbReference>
<accession>A0A839GYF7</accession>
<dbReference type="PANTHER" id="PTHR47756:SF2">
    <property type="entry name" value="BLL6612 PROTEIN"/>
    <property type="match status" value="1"/>
</dbReference>
<evidence type="ECO:0000313" key="2">
    <source>
        <dbReference type="Proteomes" id="UP000563094"/>
    </source>
</evidence>
<reference evidence="1 2" key="1">
    <citation type="submission" date="2020-08" db="EMBL/GenBank/DDBJ databases">
        <title>Genomic Encyclopedia of Type Strains, Phase IV (KMG-IV): sequencing the most valuable type-strain genomes for metagenomic binning, comparative biology and taxonomic classification.</title>
        <authorList>
            <person name="Goeker M."/>
        </authorList>
    </citation>
    <scope>NUCLEOTIDE SEQUENCE [LARGE SCALE GENOMIC DNA]</scope>
    <source>
        <strain evidence="1 2">DSM 29854</strain>
    </source>
</reference>
<dbReference type="SUPFAM" id="SSF48452">
    <property type="entry name" value="TPR-like"/>
    <property type="match status" value="1"/>
</dbReference>
<dbReference type="Gene3D" id="1.25.40.10">
    <property type="entry name" value="Tetratricopeptide repeat domain"/>
    <property type="match status" value="1"/>
</dbReference>
<dbReference type="InterPro" id="IPR011990">
    <property type="entry name" value="TPR-like_helical_dom_sf"/>
</dbReference>
<organism evidence="1 2">
    <name type="scientific">Rufibacter quisquiliarum</name>
    <dbReference type="NCBI Taxonomy" id="1549639"/>
    <lineage>
        <taxon>Bacteria</taxon>
        <taxon>Pseudomonadati</taxon>
        <taxon>Bacteroidota</taxon>
        <taxon>Cytophagia</taxon>
        <taxon>Cytophagales</taxon>
        <taxon>Hymenobacteraceae</taxon>
        <taxon>Rufibacter</taxon>
    </lineage>
</organism>
<keyword evidence="2" id="KW-1185">Reference proteome</keyword>
<dbReference type="AlphaFoldDB" id="A0A839GYF7"/>
<dbReference type="PANTHER" id="PTHR47756">
    <property type="entry name" value="BLL6612 PROTEIN-RELATED"/>
    <property type="match status" value="1"/>
</dbReference>
<comment type="caution">
    <text evidence="1">The sequence shown here is derived from an EMBL/GenBank/DDBJ whole genome shotgun (WGS) entry which is preliminary data.</text>
</comment>
<dbReference type="Proteomes" id="UP000563094">
    <property type="component" value="Unassembled WGS sequence"/>
</dbReference>
<proteinExistence type="predicted"/>